<name>A0A0L8GUZ5_OCTBM</name>
<accession>A0A0L8GUZ5</accession>
<reference evidence="2" key="1">
    <citation type="submission" date="2015-07" db="EMBL/GenBank/DDBJ databases">
        <title>MeaNS - Measles Nucleotide Surveillance Program.</title>
        <authorList>
            <person name="Tran T."/>
            <person name="Druce J."/>
        </authorList>
    </citation>
    <scope>NUCLEOTIDE SEQUENCE</scope>
    <source>
        <strain evidence="2">UCB-OBI-ISO-001</strain>
        <tissue evidence="2">Gonad</tissue>
    </source>
</reference>
<gene>
    <name evidence="2" type="ORF">OCBIM_22027381mg</name>
</gene>
<sequence length="71" mass="8467">MLCVINIYLIQCMHLYISLIPLLITLLHIFFYIPLSSFIFTLLRSIRYSNLAYFLITQYACISLFKQNKNK</sequence>
<keyword evidence="1" id="KW-1133">Transmembrane helix</keyword>
<protein>
    <submittedName>
        <fullName evidence="2">Uncharacterized protein</fullName>
    </submittedName>
</protein>
<evidence type="ECO:0000313" key="2">
    <source>
        <dbReference type="EMBL" id="KOF80798.1"/>
    </source>
</evidence>
<keyword evidence="1" id="KW-0812">Transmembrane</keyword>
<keyword evidence="1" id="KW-0472">Membrane</keyword>
<dbReference type="EMBL" id="KQ420268">
    <property type="protein sequence ID" value="KOF80798.1"/>
    <property type="molecule type" value="Genomic_DNA"/>
</dbReference>
<proteinExistence type="predicted"/>
<organism evidence="2">
    <name type="scientific">Octopus bimaculoides</name>
    <name type="common">California two-spotted octopus</name>
    <dbReference type="NCBI Taxonomy" id="37653"/>
    <lineage>
        <taxon>Eukaryota</taxon>
        <taxon>Metazoa</taxon>
        <taxon>Spiralia</taxon>
        <taxon>Lophotrochozoa</taxon>
        <taxon>Mollusca</taxon>
        <taxon>Cephalopoda</taxon>
        <taxon>Coleoidea</taxon>
        <taxon>Octopodiformes</taxon>
        <taxon>Octopoda</taxon>
        <taxon>Incirrata</taxon>
        <taxon>Octopodidae</taxon>
        <taxon>Octopus</taxon>
    </lineage>
</organism>
<feature type="transmembrane region" description="Helical" evidence="1">
    <location>
        <begin position="12"/>
        <end position="33"/>
    </location>
</feature>
<feature type="transmembrane region" description="Helical" evidence="1">
    <location>
        <begin position="45"/>
        <end position="65"/>
    </location>
</feature>
<dbReference type="AlphaFoldDB" id="A0A0L8GUZ5"/>
<evidence type="ECO:0000256" key="1">
    <source>
        <dbReference type="SAM" id="Phobius"/>
    </source>
</evidence>